<dbReference type="AlphaFoldDB" id="A0A2R6S735"/>
<evidence type="ECO:0000256" key="2">
    <source>
        <dbReference type="ARBA" id="ARBA00022643"/>
    </source>
</evidence>
<gene>
    <name evidence="4" type="ORF">PHLCEN_2v172</name>
</gene>
<name>A0A2R6S735_9APHY</name>
<proteinExistence type="predicted"/>
<keyword evidence="5" id="KW-1185">Reference proteome</keyword>
<dbReference type="GO" id="GO:0006207">
    <property type="term" value="P:'de novo' pyrimidine nucleobase biosynthetic process"/>
    <property type="evidence" value="ECO:0007669"/>
    <property type="project" value="InterPro"/>
</dbReference>
<dbReference type="InterPro" id="IPR004136">
    <property type="entry name" value="NMO"/>
</dbReference>
<dbReference type="PROSITE" id="PS00912">
    <property type="entry name" value="DHODEHASE_2"/>
    <property type="match status" value="1"/>
</dbReference>
<dbReference type="OrthoDB" id="2349068at2759"/>
<organism evidence="4 5">
    <name type="scientific">Hermanssonia centrifuga</name>
    <dbReference type="NCBI Taxonomy" id="98765"/>
    <lineage>
        <taxon>Eukaryota</taxon>
        <taxon>Fungi</taxon>
        <taxon>Dikarya</taxon>
        <taxon>Basidiomycota</taxon>
        <taxon>Agaricomycotina</taxon>
        <taxon>Agaricomycetes</taxon>
        <taxon>Polyporales</taxon>
        <taxon>Meruliaceae</taxon>
        <taxon>Hermanssonia</taxon>
    </lineage>
</organism>
<dbReference type="GO" id="GO:0016627">
    <property type="term" value="F:oxidoreductase activity, acting on the CH-CH group of donors"/>
    <property type="evidence" value="ECO:0007669"/>
    <property type="project" value="InterPro"/>
</dbReference>
<dbReference type="Pfam" id="PF03060">
    <property type="entry name" value="NMO"/>
    <property type="match status" value="1"/>
</dbReference>
<sequence length="361" mass="38236">MQPITTKFTQLLNINSPIVAAPMAFASTADLAAAVTGAGGYGFVGAGMSSFSFISTTPKADSYLTGFDSSEKLKETLQSARKTLKLAADAPLPVGVGFLGWICDMTEASEDPRIGAVLDEKPTAVWFAFGNDLGKYVATVRAHDAKRAHKTKVFVCCNSVEEALIATNEWKADVLVAQGVEAGGHGSSHSPPLLNFIPAIKAALPNGPPVIAAGGIATGAQVAGLLTMGADGVVLGTRFLFTPECCYTDAMKKVLVESGFETTERSNAYDQAFETDFWPSKIDGRAINTNDLMKDYKAGLPLEERIKRFKDATAAGQDSHLIMWAGVGVAHTNKISPAADVFDEVHTATVKHLQQVPILLK</sequence>
<dbReference type="Proteomes" id="UP000186601">
    <property type="component" value="Unassembled WGS sequence"/>
</dbReference>
<dbReference type="STRING" id="98765.A0A2R6S735"/>
<comment type="caution">
    <text evidence="4">The sequence shown here is derived from an EMBL/GenBank/DDBJ whole genome shotgun (WGS) entry which is preliminary data.</text>
</comment>
<keyword evidence="2" id="KW-0288">FMN</keyword>
<dbReference type="SUPFAM" id="SSF51412">
    <property type="entry name" value="Inosine monophosphate dehydrogenase (IMPDH)"/>
    <property type="match status" value="1"/>
</dbReference>
<evidence type="ECO:0000256" key="1">
    <source>
        <dbReference type="ARBA" id="ARBA00022630"/>
    </source>
</evidence>
<evidence type="ECO:0000256" key="3">
    <source>
        <dbReference type="ARBA" id="ARBA00023002"/>
    </source>
</evidence>
<dbReference type="InterPro" id="IPR013785">
    <property type="entry name" value="Aldolase_TIM"/>
</dbReference>
<dbReference type="Gene3D" id="3.20.20.70">
    <property type="entry name" value="Aldolase class I"/>
    <property type="match status" value="1"/>
</dbReference>
<dbReference type="EMBL" id="MLYV02000012">
    <property type="protein sequence ID" value="PSS37989.1"/>
    <property type="molecule type" value="Genomic_DNA"/>
</dbReference>
<keyword evidence="3" id="KW-0560">Oxidoreductase</keyword>
<dbReference type="InterPro" id="IPR001295">
    <property type="entry name" value="Dihydroorotate_DH_CS"/>
</dbReference>
<reference evidence="4 5" key="1">
    <citation type="submission" date="2018-02" db="EMBL/GenBank/DDBJ databases">
        <title>Genome sequence of the basidiomycete white-rot fungus Phlebia centrifuga.</title>
        <authorList>
            <person name="Granchi Z."/>
            <person name="Peng M."/>
            <person name="de Vries R.P."/>
            <person name="Hilden K."/>
            <person name="Makela M.R."/>
            <person name="Grigoriev I."/>
            <person name="Riley R."/>
        </authorList>
    </citation>
    <scope>NUCLEOTIDE SEQUENCE [LARGE SCALE GENOMIC DNA]</scope>
    <source>
        <strain evidence="4 5">FBCC195</strain>
    </source>
</reference>
<dbReference type="CDD" id="cd04730">
    <property type="entry name" value="NPD_like"/>
    <property type="match status" value="1"/>
</dbReference>
<evidence type="ECO:0000313" key="4">
    <source>
        <dbReference type="EMBL" id="PSS37989.1"/>
    </source>
</evidence>
<protein>
    <submittedName>
        <fullName evidence="4">Uncharacterized protein</fullName>
    </submittedName>
</protein>
<keyword evidence="1" id="KW-0285">Flavoprotein</keyword>
<dbReference type="PANTHER" id="PTHR32332">
    <property type="entry name" value="2-NITROPROPANE DIOXYGENASE"/>
    <property type="match status" value="1"/>
</dbReference>
<evidence type="ECO:0000313" key="5">
    <source>
        <dbReference type="Proteomes" id="UP000186601"/>
    </source>
</evidence>
<accession>A0A2R6S735</accession>
<dbReference type="GO" id="GO:0018580">
    <property type="term" value="F:nitronate monooxygenase activity"/>
    <property type="evidence" value="ECO:0007669"/>
    <property type="project" value="InterPro"/>
</dbReference>